<dbReference type="Proteomes" id="UP000284403">
    <property type="component" value="Unassembled WGS sequence"/>
</dbReference>
<gene>
    <name evidence="2" type="ORF">Tco025E_01153</name>
</gene>
<feature type="compositionally biased region" description="Low complexity" evidence="1">
    <location>
        <begin position="185"/>
        <end position="195"/>
    </location>
</feature>
<reference evidence="2 3" key="1">
    <citation type="journal article" date="2018" name="BMC Genomics">
        <title>Genomic comparison of Trypanosoma conorhini and Trypanosoma rangeli to Trypanosoma cruzi strains of high and low virulence.</title>
        <authorList>
            <person name="Bradwell K.R."/>
            <person name="Koparde V.N."/>
            <person name="Matveyev A.V."/>
            <person name="Serrano M.G."/>
            <person name="Alves J.M."/>
            <person name="Parikh H."/>
            <person name="Huang B."/>
            <person name="Lee V."/>
            <person name="Espinosa-Alvarez O."/>
            <person name="Ortiz P.A."/>
            <person name="Costa-Martins A.G."/>
            <person name="Teixeira M.M."/>
            <person name="Buck G.A."/>
        </authorList>
    </citation>
    <scope>NUCLEOTIDE SEQUENCE [LARGE SCALE GENOMIC DNA]</scope>
    <source>
        <strain evidence="2 3">025E</strain>
    </source>
</reference>
<evidence type="ECO:0000313" key="2">
    <source>
        <dbReference type="EMBL" id="RNF26550.1"/>
    </source>
</evidence>
<feature type="region of interest" description="Disordered" evidence="1">
    <location>
        <begin position="300"/>
        <end position="342"/>
    </location>
</feature>
<evidence type="ECO:0000313" key="3">
    <source>
        <dbReference type="Proteomes" id="UP000284403"/>
    </source>
</evidence>
<proteinExistence type="predicted"/>
<feature type="compositionally biased region" description="Low complexity" evidence="1">
    <location>
        <begin position="305"/>
        <end position="320"/>
    </location>
</feature>
<feature type="region of interest" description="Disordered" evidence="1">
    <location>
        <begin position="185"/>
        <end position="268"/>
    </location>
</feature>
<dbReference type="OrthoDB" id="249609at2759"/>
<dbReference type="GeneID" id="40314764"/>
<organism evidence="2 3">
    <name type="scientific">Trypanosoma conorhini</name>
    <dbReference type="NCBI Taxonomy" id="83891"/>
    <lineage>
        <taxon>Eukaryota</taxon>
        <taxon>Discoba</taxon>
        <taxon>Euglenozoa</taxon>
        <taxon>Kinetoplastea</taxon>
        <taxon>Metakinetoplastina</taxon>
        <taxon>Trypanosomatida</taxon>
        <taxon>Trypanosomatidae</taxon>
        <taxon>Trypanosoma</taxon>
    </lineage>
</organism>
<feature type="region of interest" description="Disordered" evidence="1">
    <location>
        <begin position="1"/>
        <end position="34"/>
    </location>
</feature>
<keyword evidence="3" id="KW-1185">Reference proteome</keyword>
<comment type="caution">
    <text evidence="2">The sequence shown here is derived from an EMBL/GenBank/DDBJ whole genome shotgun (WGS) entry which is preliminary data.</text>
</comment>
<feature type="region of interest" description="Disordered" evidence="1">
    <location>
        <begin position="148"/>
        <end position="167"/>
    </location>
</feature>
<feature type="compositionally biased region" description="Low complexity" evidence="1">
    <location>
        <begin position="234"/>
        <end position="244"/>
    </location>
</feature>
<dbReference type="RefSeq" id="XP_029231756.1">
    <property type="nucleotide sequence ID" value="XM_029368091.1"/>
</dbReference>
<dbReference type="EMBL" id="MKKU01000037">
    <property type="protein sequence ID" value="RNF26550.1"/>
    <property type="molecule type" value="Genomic_DNA"/>
</dbReference>
<accession>A0A3S5IUL2</accession>
<evidence type="ECO:0000256" key="1">
    <source>
        <dbReference type="SAM" id="MobiDB-lite"/>
    </source>
</evidence>
<sequence length="445" mass="49578">MPYDFVKPGRLPTSRDRAEGVGEGQGSEEEDAEGRIQRELKAWRLHMREERQQRLLAAAARAERTRNAEASSASCLAAQEVKGEGGRHGDAPPHRQELTALQQYRRELGEVASGVQQGRRNPWTAAAPVRRQRRLKTHRVTYHEARSVLREYIHRPPPPSPNLRKTPTGALRAYKDALAASARAFSEAPATAPARWHQQPLRSISARNRRQEASKPNSVATTRSMTLRRRHAESSAAARANSPAPKRGHHRGAQPRNGTEGSKLSPRLALEPTPAYRSAMGQLGWDYKEELQRREGAFHFGRELSPQSSASSWRPSPRRSTTQPMATYPVASPQPRPPSHAPYIRHEEETEDVFHASMRTSPAAEVLAVPPTPAFRGSGGASHGEEQPRRESSPLLRELLSTLALSSPSLYRPDLYQGRTRPEVSPVARSVEPRQWPMDGVMAQR</sequence>
<feature type="compositionally biased region" description="Basic and acidic residues" evidence="1">
    <location>
        <begin position="383"/>
        <end position="392"/>
    </location>
</feature>
<dbReference type="AlphaFoldDB" id="A0A3S5IUL2"/>
<feature type="compositionally biased region" description="Polar residues" evidence="1">
    <location>
        <begin position="214"/>
        <end position="225"/>
    </location>
</feature>
<feature type="region of interest" description="Disordered" evidence="1">
    <location>
        <begin position="372"/>
        <end position="395"/>
    </location>
</feature>
<feature type="region of interest" description="Disordered" evidence="1">
    <location>
        <begin position="412"/>
        <end position="445"/>
    </location>
</feature>
<name>A0A3S5IUL2_9TRYP</name>
<protein>
    <submittedName>
        <fullName evidence="2">Uncharacterized protein</fullName>
    </submittedName>
</protein>